<dbReference type="PROSITE" id="PS50943">
    <property type="entry name" value="HTH_CROC1"/>
    <property type="match status" value="1"/>
</dbReference>
<evidence type="ECO:0000313" key="2">
    <source>
        <dbReference type="EMBL" id="AXG81267.1"/>
    </source>
</evidence>
<dbReference type="CDD" id="cd00093">
    <property type="entry name" value="HTH_XRE"/>
    <property type="match status" value="1"/>
</dbReference>
<sequence length="289" mass="32856">MSEPRSAPTIGQLVLGRQLKSLREKSGLSREQAGKLLRVTAATVRRMEMAEVALKIPYVQLLLPAYGLDPEETEVFLRLADEANKPGWWQRFHDVLPDWFSGYVSLEEAARTIRAYEPHFVPGLLQTEEYARHVLTSGSIGRTVDRDRVERHVALRLERQSLLERPDAPAFWAVLDETVLRRAVGSTAVMRAQLDRLLEAIEMPRVTLQIATFATGPHPGTYSPFVLFRFGIPEVRDMVYIEYLTGALYLDEESEVLAHMQAMDRMVTHAEPATRTKELLTGFRAELDR</sequence>
<name>A0A345HX43_9ACTN</name>
<dbReference type="Pfam" id="PF13560">
    <property type="entry name" value="HTH_31"/>
    <property type="match status" value="1"/>
</dbReference>
<dbReference type="GO" id="GO:0003677">
    <property type="term" value="F:DNA binding"/>
    <property type="evidence" value="ECO:0007669"/>
    <property type="project" value="InterPro"/>
</dbReference>
<gene>
    <name evidence="2" type="ORF">DVK44_30245</name>
</gene>
<dbReference type="InterPro" id="IPR043917">
    <property type="entry name" value="DUF5753"/>
</dbReference>
<dbReference type="RefSeq" id="WP_114663808.1">
    <property type="nucleotide sequence ID" value="NZ_CP031194.1"/>
</dbReference>
<accession>A0A345HX43</accession>
<dbReference type="Gene3D" id="1.10.260.40">
    <property type="entry name" value="lambda repressor-like DNA-binding domains"/>
    <property type="match status" value="1"/>
</dbReference>
<dbReference type="SUPFAM" id="SSF47413">
    <property type="entry name" value="lambda repressor-like DNA-binding domains"/>
    <property type="match status" value="1"/>
</dbReference>
<dbReference type="InterPro" id="IPR001387">
    <property type="entry name" value="Cro/C1-type_HTH"/>
</dbReference>
<organism evidence="2 3">
    <name type="scientific">Streptomyces paludis</name>
    <dbReference type="NCBI Taxonomy" id="2282738"/>
    <lineage>
        <taxon>Bacteria</taxon>
        <taxon>Bacillati</taxon>
        <taxon>Actinomycetota</taxon>
        <taxon>Actinomycetes</taxon>
        <taxon>Kitasatosporales</taxon>
        <taxon>Streptomycetaceae</taxon>
        <taxon>Streptomyces</taxon>
    </lineage>
</organism>
<protein>
    <submittedName>
        <fullName evidence="2">XRE family transcriptional regulator</fullName>
    </submittedName>
</protein>
<feature type="domain" description="HTH cro/C1-type" evidence="1">
    <location>
        <begin position="19"/>
        <end position="73"/>
    </location>
</feature>
<reference evidence="3" key="1">
    <citation type="submission" date="2018-07" db="EMBL/GenBank/DDBJ databases">
        <authorList>
            <person name="Zhao J."/>
        </authorList>
    </citation>
    <scope>NUCLEOTIDE SEQUENCE [LARGE SCALE GENOMIC DNA]</scope>
    <source>
        <strain evidence="3">GSSD-12</strain>
    </source>
</reference>
<evidence type="ECO:0000259" key="1">
    <source>
        <dbReference type="PROSITE" id="PS50943"/>
    </source>
</evidence>
<dbReference type="AlphaFoldDB" id="A0A345HX43"/>
<dbReference type="OrthoDB" id="4285266at2"/>
<dbReference type="SMART" id="SM00530">
    <property type="entry name" value="HTH_XRE"/>
    <property type="match status" value="1"/>
</dbReference>
<dbReference type="Proteomes" id="UP000253868">
    <property type="component" value="Chromosome"/>
</dbReference>
<proteinExistence type="predicted"/>
<dbReference type="InterPro" id="IPR010982">
    <property type="entry name" value="Lambda_DNA-bd_dom_sf"/>
</dbReference>
<dbReference type="EMBL" id="CP031194">
    <property type="protein sequence ID" value="AXG81267.1"/>
    <property type="molecule type" value="Genomic_DNA"/>
</dbReference>
<dbReference type="Pfam" id="PF19054">
    <property type="entry name" value="DUF5753"/>
    <property type="match status" value="1"/>
</dbReference>
<keyword evidence="3" id="KW-1185">Reference proteome</keyword>
<evidence type="ECO:0000313" key="3">
    <source>
        <dbReference type="Proteomes" id="UP000253868"/>
    </source>
</evidence>
<dbReference type="KEGG" id="spad:DVK44_30245"/>